<reference evidence="3" key="1">
    <citation type="submission" date="2016-10" db="EMBL/GenBank/DDBJ databases">
        <authorList>
            <person name="Benchimol M."/>
            <person name="Almeida L.G."/>
            <person name="Vasconcelos A.T."/>
            <person name="Perreira-Neves A."/>
            <person name="Rosa I.A."/>
            <person name="Tasca T."/>
            <person name="Bogo M.R."/>
            <person name="de Souza W."/>
        </authorList>
    </citation>
    <scope>NUCLEOTIDE SEQUENCE [LARGE SCALE GENOMIC DNA]</scope>
    <source>
        <strain evidence="3">K</strain>
    </source>
</reference>
<dbReference type="PANTHER" id="PTHR13743">
    <property type="entry name" value="BEIGE/BEACH-RELATED"/>
    <property type="match status" value="1"/>
</dbReference>
<dbReference type="Gene3D" id="1.10.1540.10">
    <property type="entry name" value="BEACH domain"/>
    <property type="match status" value="1"/>
</dbReference>
<evidence type="ECO:0000313" key="3">
    <source>
        <dbReference type="EMBL" id="OHT11866.1"/>
    </source>
</evidence>
<gene>
    <name evidence="3" type="ORF">TRFO_18553</name>
</gene>
<proteinExistence type="predicted"/>
<dbReference type="SUPFAM" id="SSF81837">
    <property type="entry name" value="BEACH domain"/>
    <property type="match status" value="1"/>
</dbReference>
<evidence type="ECO:0000256" key="1">
    <source>
        <dbReference type="PROSITE-ProRule" id="PRU00221"/>
    </source>
</evidence>
<dbReference type="SUPFAM" id="SSF50978">
    <property type="entry name" value="WD40 repeat-like"/>
    <property type="match status" value="1"/>
</dbReference>
<organism evidence="3 4">
    <name type="scientific">Tritrichomonas foetus</name>
    <dbReference type="NCBI Taxonomy" id="1144522"/>
    <lineage>
        <taxon>Eukaryota</taxon>
        <taxon>Metamonada</taxon>
        <taxon>Parabasalia</taxon>
        <taxon>Tritrichomonadida</taxon>
        <taxon>Tritrichomonadidae</taxon>
        <taxon>Tritrichomonas</taxon>
    </lineage>
</organism>
<keyword evidence="1" id="KW-0853">WD repeat</keyword>
<dbReference type="SUPFAM" id="SSF49899">
    <property type="entry name" value="Concanavalin A-like lectins/glucanases"/>
    <property type="match status" value="1"/>
</dbReference>
<dbReference type="InterPro" id="IPR036372">
    <property type="entry name" value="BEACH_dom_sf"/>
</dbReference>
<dbReference type="InterPro" id="IPR036322">
    <property type="entry name" value="WD40_repeat_dom_sf"/>
</dbReference>
<dbReference type="Gene3D" id="2.130.10.10">
    <property type="entry name" value="YVTN repeat-like/Quinoprotein amine dehydrogenase"/>
    <property type="match status" value="1"/>
</dbReference>
<dbReference type="RefSeq" id="XP_068365002.1">
    <property type="nucleotide sequence ID" value="XM_068500256.1"/>
</dbReference>
<keyword evidence="4" id="KW-1185">Reference proteome</keyword>
<dbReference type="Pfam" id="PF02138">
    <property type="entry name" value="Beach"/>
    <property type="match status" value="1"/>
</dbReference>
<evidence type="ECO:0000313" key="4">
    <source>
        <dbReference type="Proteomes" id="UP000179807"/>
    </source>
</evidence>
<dbReference type="PROSITE" id="PS50082">
    <property type="entry name" value="WD_REPEATS_2"/>
    <property type="match status" value="1"/>
</dbReference>
<dbReference type="PANTHER" id="PTHR13743:SF112">
    <property type="entry name" value="BEACH DOMAIN-CONTAINING PROTEIN"/>
    <property type="match status" value="1"/>
</dbReference>
<protein>
    <recommendedName>
        <fullName evidence="2">BEACH domain-containing protein</fullName>
    </recommendedName>
</protein>
<dbReference type="InterPro" id="IPR015943">
    <property type="entry name" value="WD40/YVTN_repeat-like_dom_sf"/>
</dbReference>
<dbReference type="SMART" id="SM01026">
    <property type="entry name" value="Beach"/>
    <property type="match status" value="1"/>
</dbReference>
<dbReference type="EMBL" id="MLAK01000577">
    <property type="protein sequence ID" value="OHT11866.1"/>
    <property type="molecule type" value="Genomic_DNA"/>
</dbReference>
<evidence type="ECO:0000259" key="2">
    <source>
        <dbReference type="SMART" id="SM01026"/>
    </source>
</evidence>
<comment type="caution">
    <text evidence="3">The sequence shown here is derived from an EMBL/GenBank/DDBJ whole genome shotgun (WGS) entry which is preliminary data.</text>
</comment>
<sequence length="2295" mass="264276">MNFPNGLEYTEKIFSQTRPDTSPRLPPSFTNLIPSHHFSIFKQSNPSDEQLRAQLKLNFADRYALLSVIIENKLRLFETDQNKLFTSIIILQSLSPAFFSSLDIFDIDFIGYLLKLIKLTIKNAPQLIEFSQQAFCFYCQAATKHSQFVKLLPDINKFLRMLSIKASFLSNASSMIFNAILKYLSENPNEYMINLAISFLREVFDFIKNNNETFSASLDVAVDVYSNAEKLLNKTTKEFPNLLNSQIFIDLRYQIITICLYLHFSTGNMSQKVIDIITNIISTPLIVSEEEMNLKEQPCMKTAMKQPKELIYDEDSPISWGLFMIPELRSIDSFISTLDHPLRAFIEYINEQSEDLHLTLIKLIIDFGDNQIINGDINLQVLLFVLLKNLSAHAEIVSSFFESESKSNLFFTLKLFNPAVTFFNRPNSNLIMTRFLIITMFKILIDNSNQKSFYIDALLNFLNTILIYPGLFAEFFFFTYSTYNDLINSSEYQTIILNLTARALEFQQTAKFLNLDHHRQFRSLTFKTINNLLDSLHKPIPITTLLDVLLNLIFEKSVSDLVFTLLKKYMFLFKNSKPEDTVSLFKKVMDKVKLCKDELDLFQEIIVRIFDIFYRLAISLPKHSLDALIKSSFFNQIRNMIFIKGLSIDSIAYSLKILHLSPPTEADSPYDELARIIAKHEMTEKMYEAVLISLSHTNEPFKGIANANAAQLIVPVLSSRFCLDVLKRIYECVSNSIPDCISLSKTALMTSIINILTNLKNTNDDESSHNEIFEIVMEIIKKVYTHVTSRQDLLTFFRLFSPVSENKQCDRILLVNSTLIDLVSQQPVTFRSVLCVSSKNGSLVLPQISPKTYLNGFALCFHLLMSNFRNENDSIQLFKLSSNQNPNNAFKCMIKQNSFIFTVGKLSNVSFDVKYPKNKWFTLNFIFKSFSSILIYVDNKLAAMGEILQLDWIDSFTNNFIFGGGTGYIECLLARFAIFENPSGKKYDFDILKDEGLVERASFLIDSKSYYIDETTEIVKLHNLCSKNEETNYFDFNGILFKAISCFNRTFEYTKGLEFVLSLFSQLTFAEDNRFFIQLIEVLCIILQLNDHMQKTLAKLRGFEIISYFLLKSKITIDWEVSSAIFKIHPILVNEKLKISFARSILLNYPIWENSTIQIRSELFKAWLLSTNMTPLVLNTRLRPLIVINILKKLCTSGELTNEIRGTLFDILLKSMSIKLEENDMTSLIELMKLYSDQPDELIIYLKMLSKFIAKYPKHATVVARSLISTSWLALYSNLNVQLKLIKNFARHDLILFSQYVLMNVESSSLKNRESNDKLLTEFCCHFVGVEGENLSELIDKSSEWKMAELFLPVCLSAAFFTSEEVITNFATFMFTVLSSQKRLDQIKCSMTPLTLLLLTCFALFHGNSLVDYLKLLLVSDPSLCANCFRMIDLISYTMKKDFHQFQNMLASKILIDIFEHDFEDSKQEFLNIIIDFISFNIKVKYPKEDSIKYDNIHENNSDSNDQISSGNNDGQKLTYLLKRLQSNKVELPRSVFYLKRDEKDNKWMDFNLVEYLAKVLPKTNNVDCSRFLILLSFACHKSCCESEQMNSILDTFINKVPLESKSWIPVIYQVSRHAQDFKNAKSFFKAFGPKLKPSIELYESQCKVFKTFIESYSFISTIDQLIAQSIAVIKKNNDENIDFSQIAFDEMVNDCKIKQMNFEDSWNKLQSALTYEGSPFYYKNDNENKVRELTRGNFFDIKLRPTVNTKVVSRNISNQNNCDNRVISKLASPSESLPIFSGECTRIKFTSKSEGTLFLLNDCIKFIPFDLKIIVLKAEKVYRMYFFHKTLQFFMNNHKCYLFKLENLTTVINDMQKSKFAQIINNMSNITEKWLNYQVSNFDYILWLNYINGNSFLDKENYPIFPELDEDGYLIIEKDKIKGHINIEKGIDEVIENNYPEIYFDSNHNDFEQLHKMNELLESDKVSMSLHKWISIAFGEGVHQVRGKSPSINPPKHQITIVNNSAPVVDFFTTGSHCEDSITIAILEDGAIHSFTMTNRSQSTNKLIGQINKYFNLVTFMPDKLFFTFGPAVGVFDWVKEQVVLKKCEPSVSPITSIASSKGYVVSGAEDGAVILWDVNQTTPLYKNVLLYHQSPIQCLYISEMFGICVSCDTSGIITTSRISDMKYLTSSICVENERPKKVALTSGLGYIIVLTQNSTFINFTLSLKRLKTAKPESNVVDFCTFQSKSGHDYLAVVNESNRIIIYDACTFEEERNLCKQVNRIRKIKYSTDIKAFVLAMADSPIVLIPYELA</sequence>
<feature type="domain" description="BEACH" evidence="2">
    <location>
        <begin position="1872"/>
        <end position="1997"/>
    </location>
</feature>
<dbReference type="GeneID" id="94834960"/>
<dbReference type="InterPro" id="IPR050865">
    <property type="entry name" value="BEACH_Domain"/>
</dbReference>
<accession>A0A1J4KL44</accession>
<dbReference type="VEuPathDB" id="TrichDB:TRFO_18553"/>
<dbReference type="InterPro" id="IPR001680">
    <property type="entry name" value="WD40_rpt"/>
</dbReference>
<feature type="repeat" description="WD" evidence="1">
    <location>
        <begin position="2105"/>
        <end position="2128"/>
    </location>
</feature>
<dbReference type="InterPro" id="IPR013320">
    <property type="entry name" value="ConA-like_dom_sf"/>
</dbReference>
<name>A0A1J4KL44_9EUKA</name>
<dbReference type="Proteomes" id="UP000179807">
    <property type="component" value="Unassembled WGS sequence"/>
</dbReference>
<dbReference type="InterPro" id="IPR000409">
    <property type="entry name" value="BEACH_dom"/>
</dbReference>